<comment type="caution">
    <text evidence="2">The sequence shown here is derived from an EMBL/GenBank/DDBJ whole genome shotgun (WGS) entry which is preliminary data.</text>
</comment>
<protein>
    <submittedName>
        <fullName evidence="2">Uncharacterized protein</fullName>
    </submittedName>
</protein>
<sequence>MAEGIGGDVIGEGKKGGEPKDTTFCSLDSGNLANNNNNNNNNKTHPLYSKPRLGLEKFSFGGASPRAPSFEDHTSKADTH</sequence>
<accession>A0AAN9L8L5</accession>
<evidence type="ECO:0000313" key="2">
    <source>
        <dbReference type="EMBL" id="KAK7329709.1"/>
    </source>
</evidence>
<feature type="region of interest" description="Disordered" evidence="1">
    <location>
        <begin position="1"/>
        <end position="80"/>
    </location>
</feature>
<evidence type="ECO:0000313" key="3">
    <source>
        <dbReference type="Proteomes" id="UP001367508"/>
    </source>
</evidence>
<name>A0AAN9L8L5_CANGL</name>
<feature type="compositionally biased region" description="Basic and acidic residues" evidence="1">
    <location>
        <begin position="11"/>
        <end position="21"/>
    </location>
</feature>
<feature type="compositionally biased region" description="Basic and acidic residues" evidence="1">
    <location>
        <begin position="69"/>
        <end position="80"/>
    </location>
</feature>
<gene>
    <name evidence="2" type="ORF">VNO77_23884</name>
</gene>
<evidence type="ECO:0000256" key="1">
    <source>
        <dbReference type="SAM" id="MobiDB-lite"/>
    </source>
</evidence>
<feature type="compositionally biased region" description="Gly residues" evidence="1">
    <location>
        <begin position="1"/>
        <end position="10"/>
    </location>
</feature>
<feature type="compositionally biased region" description="Polar residues" evidence="1">
    <location>
        <begin position="23"/>
        <end position="33"/>
    </location>
</feature>
<dbReference type="AlphaFoldDB" id="A0AAN9L8L5"/>
<proteinExistence type="predicted"/>
<dbReference type="Proteomes" id="UP001367508">
    <property type="component" value="Unassembled WGS sequence"/>
</dbReference>
<reference evidence="2 3" key="1">
    <citation type="submission" date="2024-01" db="EMBL/GenBank/DDBJ databases">
        <title>The genomes of 5 underutilized Papilionoideae crops provide insights into root nodulation and disease resistanc.</title>
        <authorList>
            <person name="Jiang F."/>
        </authorList>
    </citation>
    <scope>NUCLEOTIDE SEQUENCE [LARGE SCALE GENOMIC DNA]</scope>
    <source>
        <strain evidence="2">LVBAO_FW01</strain>
        <tissue evidence="2">Leaves</tissue>
    </source>
</reference>
<dbReference type="EMBL" id="JAYMYQ010000005">
    <property type="protein sequence ID" value="KAK7329709.1"/>
    <property type="molecule type" value="Genomic_DNA"/>
</dbReference>
<organism evidence="2 3">
    <name type="scientific">Canavalia gladiata</name>
    <name type="common">Sword bean</name>
    <name type="synonym">Dolichos gladiatus</name>
    <dbReference type="NCBI Taxonomy" id="3824"/>
    <lineage>
        <taxon>Eukaryota</taxon>
        <taxon>Viridiplantae</taxon>
        <taxon>Streptophyta</taxon>
        <taxon>Embryophyta</taxon>
        <taxon>Tracheophyta</taxon>
        <taxon>Spermatophyta</taxon>
        <taxon>Magnoliopsida</taxon>
        <taxon>eudicotyledons</taxon>
        <taxon>Gunneridae</taxon>
        <taxon>Pentapetalae</taxon>
        <taxon>rosids</taxon>
        <taxon>fabids</taxon>
        <taxon>Fabales</taxon>
        <taxon>Fabaceae</taxon>
        <taxon>Papilionoideae</taxon>
        <taxon>50 kb inversion clade</taxon>
        <taxon>NPAAA clade</taxon>
        <taxon>indigoferoid/millettioid clade</taxon>
        <taxon>Phaseoleae</taxon>
        <taxon>Canavalia</taxon>
    </lineage>
</organism>
<keyword evidence="3" id="KW-1185">Reference proteome</keyword>